<keyword evidence="6" id="KW-1185">Reference proteome</keyword>
<organism evidence="5 6">
    <name type="scientific">Aeoliella straminimaris</name>
    <dbReference type="NCBI Taxonomy" id="2954799"/>
    <lineage>
        <taxon>Bacteria</taxon>
        <taxon>Pseudomonadati</taxon>
        <taxon>Planctomycetota</taxon>
        <taxon>Planctomycetia</taxon>
        <taxon>Pirellulales</taxon>
        <taxon>Lacipirellulaceae</taxon>
        <taxon>Aeoliella</taxon>
    </lineage>
</organism>
<dbReference type="EMBL" id="JAMXLR010000061">
    <property type="protein sequence ID" value="MCO6045864.1"/>
    <property type="molecule type" value="Genomic_DNA"/>
</dbReference>
<feature type="domain" description="Glycosyl hydrolase family 95 N-terminal" evidence="2">
    <location>
        <begin position="36"/>
        <end position="270"/>
    </location>
</feature>
<reference evidence="5" key="1">
    <citation type="submission" date="2022-06" db="EMBL/GenBank/DDBJ databases">
        <title>Aeoliella straminimaris, a novel planctomycete from sediments.</title>
        <authorList>
            <person name="Vitorino I.R."/>
            <person name="Lage O.M."/>
        </authorList>
    </citation>
    <scope>NUCLEOTIDE SEQUENCE</scope>
    <source>
        <strain evidence="5">ICT_H6.2</strain>
    </source>
</reference>
<dbReference type="Gene3D" id="2.70.98.50">
    <property type="entry name" value="putative glycoside hydrolase family protein from bacillus halodurans"/>
    <property type="match status" value="1"/>
</dbReference>
<dbReference type="InterPro" id="IPR049053">
    <property type="entry name" value="AFCA-like_C"/>
</dbReference>
<evidence type="ECO:0000259" key="3">
    <source>
        <dbReference type="Pfam" id="PF21307"/>
    </source>
</evidence>
<dbReference type="InterPro" id="IPR016518">
    <property type="entry name" value="Alpha-L-fucosidase"/>
</dbReference>
<keyword evidence="5" id="KW-0378">Hydrolase</keyword>
<evidence type="ECO:0000313" key="6">
    <source>
        <dbReference type="Proteomes" id="UP001155241"/>
    </source>
</evidence>
<feature type="signal peptide" evidence="1">
    <location>
        <begin position="1"/>
        <end position="27"/>
    </location>
</feature>
<accession>A0A9X2FC49</accession>
<evidence type="ECO:0000259" key="2">
    <source>
        <dbReference type="Pfam" id="PF14498"/>
    </source>
</evidence>
<dbReference type="InterPro" id="IPR013780">
    <property type="entry name" value="Glyco_hydro_b"/>
</dbReference>
<dbReference type="Proteomes" id="UP001155241">
    <property type="component" value="Unassembled WGS sequence"/>
</dbReference>
<protein>
    <submittedName>
        <fullName evidence="5">Glycoside hydrolase family 95 protein</fullName>
    </submittedName>
</protein>
<feature type="domain" description="Alpha fucosidase A-like C-terminal" evidence="3">
    <location>
        <begin position="715"/>
        <end position="782"/>
    </location>
</feature>
<dbReference type="GO" id="GO:0005975">
    <property type="term" value="P:carbohydrate metabolic process"/>
    <property type="evidence" value="ECO:0007669"/>
    <property type="project" value="InterPro"/>
</dbReference>
<evidence type="ECO:0000256" key="1">
    <source>
        <dbReference type="SAM" id="SignalP"/>
    </source>
</evidence>
<sequence>MNYNRLPLLMAPLVTLLFLTTAALAMAAETPQDNRLWYDEPASKWTEAVPVGNGRLGAMCFGGTTDARIQLNEESVWAGPPVPQNTPAMREALPAAREAWFAGDYDKAHQLLQPAMAARISPRSYQTLGDLHLELVDVDGDVTDYRRQLDLDTAIATTTFTIDGVTYQREVFSSPVDDVLVVRMTASEPGKLNLQAWLDRPVDFEVTSDESGTLTMRGQAQHKGKHLGTFWQATLKANADGGESKIVDNRLELSGADSVTFILAAATDYNPQLPETRSPEVAADLIATCLKQIEGKTFDEMRDHHITAHREYFRRVALDLGNDENNSLPTDERLEKVKQGETDTALEALYFQYGRYLLICSSRPGCLPANLQGIWNEHIEAPWNSDYHTNINMQMNYWPAEVTGLSELHGPMFDYTERLVPPARATAREMFGTRGAASGHTSDIWHWTPVFGYLVYGMWPHGLAWNSTHFTEHYHFTGDKEFLRERAYPLLREVSSFYLDYLTPDPETGMLMAGPDISPENSYSVDGKRYNVSMGTSMSQQMAWEAFTATLEAADVLGESDSLIDEIRAAREKLYIPQIGDDGRLMEWSKPFDEPEPGHRHISHLFAVHPGRQYNKRQSPEMLDAARKTIDYRLSHGGGHTGWSRAWIINFFARFGEGNIAHDNIEALLAKSTHPNLLDNHPPFQIDGNFGGTAGIAEILLQSHIQHDGPTGPYEIELLPALPTAWPTGSVTGLRARGGFEVDIAWEDGKLTSATITSLGGEEAILVYGEKSLEVELREGEEIEVDGELEVVENTRT</sequence>
<dbReference type="RefSeq" id="WP_252853973.1">
    <property type="nucleotide sequence ID" value="NZ_JAMXLR010000061.1"/>
</dbReference>
<dbReference type="InterPro" id="IPR027414">
    <property type="entry name" value="GH95_N_dom"/>
</dbReference>
<dbReference type="SUPFAM" id="SSF48208">
    <property type="entry name" value="Six-hairpin glycosidases"/>
    <property type="match status" value="1"/>
</dbReference>
<proteinExistence type="predicted"/>
<gene>
    <name evidence="5" type="ORF">NG895_18345</name>
</gene>
<feature type="chain" id="PRO_5040804959" evidence="1">
    <location>
        <begin position="28"/>
        <end position="797"/>
    </location>
</feature>
<dbReference type="PANTHER" id="PTHR31084:SF0">
    <property type="entry name" value="ALPHA-L-FUCOSIDASE 2"/>
    <property type="match status" value="1"/>
</dbReference>
<dbReference type="AlphaFoldDB" id="A0A9X2FC49"/>
<dbReference type="Pfam" id="PF14498">
    <property type="entry name" value="Glyco_hyd_65N_2"/>
    <property type="match status" value="1"/>
</dbReference>
<evidence type="ECO:0000313" key="5">
    <source>
        <dbReference type="EMBL" id="MCO6045864.1"/>
    </source>
</evidence>
<keyword evidence="1" id="KW-0732">Signal</keyword>
<dbReference type="Pfam" id="PF22124">
    <property type="entry name" value="Glyco_hydro_95_cat"/>
    <property type="match status" value="1"/>
</dbReference>
<feature type="domain" description="Glycosyl hydrolase family 95 catalytic" evidence="4">
    <location>
        <begin position="298"/>
        <end position="700"/>
    </location>
</feature>
<dbReference type="PIRSF" id="PIRSF007663">
    <property type="entry name" value="UCP007663"/>
    <property type="match status" value="1"/>
</dbReference>
<dbReference type="PANTHER" id="PTHR31084">
    <property type="entry name" value="ALPHA-L-FUCOSIDASE 2"/>
    <property type="match status" value="1"/>
</dbReference>
<dbReference type="Pfam" id="PF21307">
    <property type="entry name" value="Glyco_hydro_95_C"/>
    <property type="match status" value="1"/>
</dbReference>
<dbReference type="InterPro" id="IPR054363">
    <property type="entry name" value="GH95_cat"/>
</dbReference>
<dbReference type="GO" id="GO:0004560">
    <property type="term" value="F:alpha-L-fucosidase activity"/>
    <property type="evidence" value="ECO:0007669"/>
    <property type="project" value="InterPro"/>
</dbReference>
<dbReference type="InterPro" id="IPR008928">
    <property type="entry name" value="6-hairpin_glycosidase_sf"/>
</dbReference>
<dbReference type="Gene3D" id="2.60.40.1180">
    <property type="entry name" value="Golgi alpha-mannosidase II"/>
    <property type="match status" value="1"/>
</dbReference>
<name>A0A9X2FC49_9BACT</name>
<evidence type="ECO:0000259" key="4">
    <source>
        <dbReference type="Pfam" id="PF22124"/>
    </source>
</evidence>
<comment type="caution">
    <text evidence="5">The sequence shown here is derived from an EMBL/GenBank/DDBJ whole genome shotgun (WGS) entry which is preliminary data.</text>
</comment>